<dbReference type="InParanoid" id="A0A059BRY9"/>
<evidence type="ECO:0000256" key="2">
    <source>
        <dbReference type="ARBA" id="ARBA00022737"/>
    </source>
</evidence>
<dbReference type="PANTHER" id="PTHR18763:SF0">
    <property type="entry name" value="WD REPEAT-CONTAINING PROTEIN 18"/>
    <property type="match status" value="1"/>
</dbReference>
<dbReference type="eggNOG" id="KOG0646">
    <property type="taxonomic scope" value="Eukaryota"/>
</dbReference>
<keyword evidence="1 3" id="KW-0853">WD repeat</keyword>
<dbReference type="PRINTS" id="PR00320">
    <property type="entry name" value="GPROTEINBRPT"/>
</dbReference>
<dbReference type="PROSITE" id="PS50082">
    <property type="entry name" value="WD_REPEATS_2"/>
    <property type="match status" value="3"/>
</dbReference>
<dbReference type="SUPFAM" id="SSF50978">
    <property type="entry name" value="WD40 repeat-like"/>
    <property type="match status" value="1"/>
</dbReference>
<dbReference type="SMART" id="SM00320">
    <property type="entry name" value="WD40"/>
    <property type="match status" value="5"/>
</dbReference>
<protein>
    <submittedName>
        <fullName evidence="5">Uncharacterized protein</fullName>
    </submittedName>
</protein>
<evidence type="ECO:0000313" key="5">
    <source>
        <dbReference type="EMBL" id="KCW68726.1"/>
    </source>
</evidence>
<dbReference type="FunFam" id="2.130.10.10:FF:000600">
    <property type="entry name" value="Protein ROOT INITIATION DEFECTIVE 3"/>
    <property type="match status" value="1"/>
</dbReference>
<dbReference type="Gramene" id="KCW68726">
    <property type="protein sequence ID" value="KCW68726"/>
    <property type="gene ID" value="EUGRSUZ_F02332"/>
</dbReference>
<dbReference type="Pfam" id="PF00400">
    <property type="entry name" value="WD40"/>
    <property type="match status" value="3"/>
</dbReference>
<evidence type="ECO:0000256" key="4">
    <source>
        <dbReference type="SAM" id="MobiDB-lite"/>
    </source>
</evidence>
<dbReference type="InterPro" id="IPR036322">
    <property type="entry name" value="WD40_repeat_dom_sf"/>
</dbReference>
<gene>
    <name evidence="5" type="ORF">EUGRSUZ_F02332</name>
</gene>
<feature type="repeat" description="WD" evidence="3">
    <location>
        <begin position="203"/>
        <end position="246"/>
    </location>
</feature>
<dbReference type="GO" id="GO:1902184">
    <property type="term" value="P:negative regulation of shoot apical meristem development"/>
    <property type="evidence" value="ECO:0007669"/>
    <property type="project" value="EnsemblPlants"/>
</dbReference>
<dbReference type="AlphaFoldDB" id="A0A059BRY9"/>
<organism evidence="5">
    <name type="scientific">Eucalyptus grandis</name>
    <name type="common">Flooded gum</name>
    <dbReference type="NCBI Taxonomy" id="71139"/>
    <lineage>
        <taxon>Eukaryota</taxon>
        <taxon>Viridiplantae</taxon>
        <taxon>Streptophyta</taxon>
        <taxon>Embryophyta</taxon>
        <taxon>Tracheophyta</taxon>
        <taxon>Spermatophyta</taxon>
        <taxon>Magnoliopsida</taxon>
        <taxon>eudicotyledons</taxon>
        <taxon>Gunneridae</taxon>
        <taxon>Pentapetalae</taxon>
        <taxon>rosids</taxon>
        <taxon>malvids</taxon>
        <taxon>Myrtales</taxon>
        <taxon>Myrtaceae</taxon>
        <taxon>Myrtoideae</taxon>
        <taxon>Eucalypteae</taxon>
        <taxon>Eucalyptus</taxon>
    </lineage>
</organism>
<dbReference type="PANTHER" id="PTHR18763">
    <property type="entry name" value="WD-REPEAT PROTEIN 18"/>
    <property type="match status" value="1"/>
</dbReference>
<dbReference type="GO" id="GO:0006261">
    <property type="term" value="P:DNA-templated DNA replication"/>
    <property type="evidence" value="ECO:0000318"/>
    <property type="project" value="GO_Central"/>
</dbReference>
<dbReference type="KEGG" id="egr:104449318"/>
<dbReference type="Gene3D" id="2.130.10.10">
    <property type="entry name" value="YVTN repeat-like/Quinoprotein amine dehydrogenase"/>
    <property type="match status" value="2"/>
</dbReference>
<dbReference type="GO" id="GO:0006364">
    <property type="term" value="P:rRNA processing"/>
    <property type="evidence" value="ECO:0000318"/>
    <property type="project" value="GO_Central"/>
</dbReference>
<dbReference type="GO" id="GO:0120330">
    <property type="term" value="C:rixosome complex"/>
    <property type="evidence" value="ECO:0000318"/>
    <property type="project" value="GO_Central"/>
</dbReference>
<dbReference type="EMBL" id="KK198758">
    <property type="protein sequence ID" value="KCW68726.1"/>
    <property type="molecule type" value="Genomic_DNA"/>
</dbReference>
<dbReference type="InterPro" id="IPR001680">
    <property type="entry name" value="WD40_rpt"/>
</dbReference>
<dbReference type="InterPro" id="IPR020472">
    <property type="entry name" value="WD40_PAC1"/>
</dbReference>
<feature type="repeat" description="WD" evidence="3">
    <location>
        <begin position="297"/>
        <end position="338"/>
    </location>
</feature>
<reference evidence="5" key="1">
    <citation type="submission" date="2013-07" db="EMBL/GenBank/DDBJ databases">
        <title>The genome of Eucalyptus grandis.</title>
        <authorList>
            <person name="Schmutz J."/>
            <person name="Hayes R."/>
            <person name="Myburg A."/>
            <person name="Tuskan G."/>
            <person name="Grattapaglia D."/>
            <person name="Rokhsar D.S."/>
        </authorList>
    </citation>
    <scope>NUCLEOTIDE SEQUENCE</scope>
    <source>
        <tissue evidence="5">Leaf extractions</tissue>
    </source>
</reference>
<dbReference type="OMA" id="GVNARIY"/>
<dbReference type="GO" id="GO:0005656">
    <property type="term" value="C:nuclear pre-replicative complex"/>
    <property type="evidence" value="ECO:0000318"/>
    <property type="project" value="GO_Central"/>
</dbReference>
<dbReference type="OrthoDB" id="6252103at2759"/>
<evidence type="ECO:0000256" key="3">
    <source>
        <dbReference type="PROSITE-ProRule" id="PRU00221"/>
    </source>
</evidence>
<dbReference type="InterPro" id="IPR045227">
    <property type="entry name" value="WDR18/Ipi3/RID3"/>
</dbReference>
<dbReference type="InterPro" id="IPR015943">
    <property type="entry name" value="WD40/YVTN_repeat-like_dom_sf"/>
</dbReference>
<dbReference type="PROSITE" id="PS50294">
    <property type="entry name" value="WD_REPEATS_REGION"/>
    <property type="match status" value="2"/>
</dbReference>
<name>A0A059BRY9_EUCGR</name>
<keyword evidence="2" id="KW-0677">Repeat</keyword>
<accession>A0A059BRY9</accession>
<feature type="region of interest" description="Disordered" evidence="4">
    <location>
        <begin position="366"/>
        <end position="389"/>
    </location>
</feature>
<proteinExistence type="predicted"/>
<sequence>MFLNPTINLGRPTDPPNTNVICSIHSPATPQISMEVVIASSSVADAGIGCWDLHTGAEQLRLKSCSSTGRGLTSVGHRLVASSQLRDPSATSGSVFYWSWDRPQVEVKSFPAEPILPLAANSEGTYIAGGGVSGEIYLWEVPTGKLLRKWHAHYRAITCLVFSDDDSLVISGSEDGSVRVWSLFMIFDDMRRQEATHLYEHSFTGHALRITDVVIGYGGSNAIIVSASEDRTCKVWSLSKGILLRNIVFPSMIYAIALDPGEHVFYAGSRDGKIYVAALNAESSSNDAYGMYIIGSLADHSKAVTCLTYSNSLNLLVSGSDDGMVRVLDPKSGNVMRMFRHSKGPINNVQIVRKQLGFNSRMVVNPQGSSRRHGSLLPPPLEKYTNSSDDDSDFRTVVSLHGTSYEPLESPHISSNAMNQQIEELQRQSSSYATEMELERLKVDSKRSMQMVEKWKQMYENLHQFCVDELLDIDQVQPTKAGFT</sequence>
<dbReference type="STRING" id="71139.A0A059BRY9"/>
<dbReference type="FunCoup" id="A0A059BRY9">
    <property type="interactions" value="2989"/>
</dbReference>
<evidence type="ECO:0000256" key="1">
    <source>
        <dbReference type="ARBA" id="ARBA00022574"/>
    </source>
</evidence>
<feature type="repeat" description="WD" evidence="3">
    <location>
        <begin position="150"/>
        <end position="183"/>
    </location>
</feature>